<feature type="transmembrane region" description="Helical" evidence="4">
    <location>
        <begin position="230"/>
        <end position="252"/>
    </location>
</feature>
<dbReference type="Pfam" id="PF13181">
    <property type="entry name" value="TPR_8"/>
    <property type="match status" value="1"/>
</dbReference>
<dbReference type="EMBL" id="MEUT01000057">
    <property type="protein sequence ID" value="OGC49023.1"/>
    <property type="molecule type" value="Genomic_DNA"/>
</dbReference>
<proteinExistence type="predicted"/>
<dbReference type="Pfam" id="PF07719">
    <property type="entry name" value="TPR_2"/>
    <property type="match status" value="1"/>
</dbReference>
<reference evidence="5 6" key="1">
    <citation type="journal article" date="2016" name="Nat. Commun.">
        <title>Thousands of microbial genomes shed light on interconnected biogeochemical processes in an aquifer system.</title>
        <authorList>
            <person name="Anantharaman K."/>
            <person name="Brown C.T."/>
            <person name="Hug L.A."/>
            <person name="Sharon I."/>
            <person name="Castelle C.J."/>
            <person name="Probst A.J."/>
            <person name="Thomas B.C."/>
            <person name="Singh A."/>
            <person name="Wilkins M.J."/>
            <person name="Karaoz U."/>
            <person name="Brodie E.L."/>
            <person name="Williams K.H."/>
            <person name="Hubbard S.S."/>
            <person name="Banfield J.F."/>
        </authorList>
    </citation>
    <scope>NUCLEOTIDE SEQUENCE [LARGE SCALE GENOMIC DNA]</scope>
</reference>
<feature type="transmembrane region" description="Helical" evidence="4">
    <location>
        <begin position="315"/>
        <end position="336"/>
    </location>
</feature>
<feature type="transmembrane region" description="Helical" evidence="4">
    <location>
        <begin position="140"/>
        <end position="161"/>
    </location>
</feature>
<dbReference type="Proteomes" id="UP000177371">
    <property type="component" value="Unassembled WGS sequence"/>
</dbReference>
<feature type="transmembrane region" description="Helical" evidence="4">
    <location>
        <begin position="181"/>
        <end position="199"/>
    </location>
</feature>
<evidence type="ECO:0000256" key="3">
    <source>
        <dbReference type="PROSITE-ProRule" id="PRU00339"/>
    </source>
</evidence>
<evidence type="ECO:0000256" key="2">
    <source>
        <dbReference type="ARBA" id="ARBA00022803"/>
    </source>
</evidence>
<accession>A0A1F4UXS2</accession>
<feature type="transmembrane region" description="Helical" evidence="4">
    <location>
        <begin position="117"/>
        <end position="134"/>
    </location>
</feature>
<evidence type="ECO:0000256" key="1">
    <source>
        <dbReference type="ARBA" id="ARBA00022737"/>
    </source>
</evidence>
<keyword evidence="4" id="KW-0472">Membrane</keyword>
<feature type="transmembrane region" description="Helical" evidence="4">
    <location>
        <begin position="87"/>
        <end position="105"/>
    </location>
</feature>
<dbReference type="STRING" id="1802610.A2W32_02865"/>
<dbReference type="AlphaFoldDB" id="A0A1F4UXS2"/>
<evidence type="ECO:0000313" key="6">
    <source>
        <dbReference type="Proteomes" id="UP000177371"/>
    </source>
</evidence>
<feature type="transmembrane region" description="Helical" evidence="4">
    <location>
        <begin position="343"/>
        <end position="361"/>
    </location>
</feature>
<name>A0A1F4UXS2_UNCKA</name>
<organism evidence="5 6">
    <name type="scientific">candidate division WWE3 bacterium RBG_16_37_10</name>
    <dbReference type="NCBI Taxonomy" id="1802610"/>
    <lineage>
        <taxon>Bacteria</taxon>
        <taxon>Katanobacteria</taxon>
    </lineage>
</organism>
<dbReference type="InterPro" id="IPR011990">
    <property type="entry name" value="TPR-like_helical_dom_sf"/>
</dbReference>
<feature type="repeat" description="TPR" evidence="3">
    <location>
        <begin position="486"/>
        <end position="519"/>
    </location>
</feature>
<protein>
    <submittedName>
        <fullName evidence="5">Uncharacterized protein</fullName>
    </submittedName>
</protein>
<keyword evidence="2 3" id="KW-0802">TPR repeat</keyword>
<dbReference type="InterPro" id="IPR013105">
    <property type="entry name" value="TPR_2"/>
</dbReference>
<sequence>MFKKFLQKLIPYSLIIFIAIAIYSNTLSAEFVFDDYKTVLNNQLIKNTANLQDLWKNNPRRFVSYLSFAVNYQMGKQEVFWYHTTNIAIHLLTGVSFFIFLKLLIKTPLLEEKFKTYKKLPFLAALIFLVHPIQTQAVTYITQRMASLAGLFYIAALIFYLKANLVKQNVSSRGGKFASGAKFWILISFSLMFSLLAFLTKENTYTLPITMLLIQYLFFAPSIKNFIKKTLPAVPALLLAFFIAIASYTQWIQLGNLNWKTLFSVQTLRGSFGILNGFSWTYLLTQFKVIIYYIKLLFLPISQNLDYDFPVSKSIFEPATFASLIAILAIIFMGILLHKKYRIISFGILFFFLALSIESSIFPLNDVIYEHRLYLPSAGAIIAVVCIFCELQHAIRKNIRFTETRKISLARVSRLLIFSTILLLSIATVSRNKAWQTQVSIWTDTITKSPNKARPYNGLGIALFGKGQYGLAAKSFQKAIEIKPQSEEYTNLGKTLIKLGKHDEAAEKFEKAIVLDPDNIDAANSLKNLHNKSATH</sequence>
<dbReference type="InterPro" id="IPR019734">
    <property type="entry name" value="TPR_rpt"/>
</dbReference>
<evidence type="ECO:0000313" key="5">
    <source>
        <dbReference type="EMBL" id="OGC49023.1"/>
    </source>
</evidence>
<dbReference type="Gene3D" id="1.25.40.10">
    <property type="entry name" value="Tetratricopeptide repeat domain"/>
    <property type="match status" value="1"/>
</dbReference>
<feature type="transmembrane region" description="Helical" evidence="4">
    <location>
        <begin position="373"/>
        <end position="391"/>
    </location>
</feature>
<dbReference type="PANTHER" id="PTHR44227:SF3">
    <property type="entry name" value="PROTEIN O-MANNOSYL-TRANSFERASE TMTC4"/>
    <property type="match status" value="1"/>
</dbReference>
<dbReference type="InterPro" id="IPR052346">
    <property type="entry name" value="O-mannosyl-transferase_TMTC"/>
</dbReference>
<evidence type="ECO:0000256" key="4">
    <source>
        <dbReference type="SAM" id="Phobius"/>
    </source>
</evidence>
<dbReference type="PROSITE" id="PS50293">
    <property type="entry name" value="TPR_REGION"/>
    <property type="match status" value="1"/>
</dbReference>
<comment type="caution">
    <text evidence="5">The sequence shown here is derived from an EMBL/GenBank/DDBJ whole genome shotgun (WGS) entry which is preliminary data.</text>
</comment>
<keyword evidence="4" id="KW-1133">Transmembrane helix</keyword>
<dbReference type="SMART" id="SM00028">
    <property type="entry name" value="TPR"/>
    <property type="match status" value="2"/>
</dbReference>
<dbReference type="PROSITE" id="PS50005">
    <property type="entry name" value="TPR"/>
    <property type="match status" value="1"/>
</dbReference>
<gene>
    <name evidence="5" type="ORF">A2W32_02865</name>
</gene>
<dbReference type="SUPFAM" id="SSF48452">
    <property type="entry name" value="TPR-like"/>
    <property type="match status" value="1"/>
</dbReference>
<keyword evidence="1" id="KW-0677">Repeat</keyword>
<keyword evidence="4" id="KW-0812">Transmembrane</keyword>
<feature type="transmembrane region" description="Helical" evidence="4">
    <location>
        <begin position="12"/>
        <end position="33"/>
    </location>
</feature>
<dbReference type="PANTHER" id="PTHR44227">
    <property type="match status" value="1"/>
</dbReference>
<feature type="transmembrane region" description="Helical" evidence="4">
    <location>
        <begin position="412"/>
        <end position="430"/>
    </location>
</feature>